<dbReference type="RefSeq" id="WP_059313832.1">
    <property type="nucleotide sequence ID" value="NZ_CP013987.1"/>
</dbReference>
<dbReference type="InterPro" id="IPR023210">
    <property type="entry name" value="NADP_OxRdtase_dom"/>
</dbReference>
<reference evidence="2 3" key="1">
    <citation type="submission" date="2016-01" db="EMBL/GenBank/DDBJ databases">
        <title>Annotation of Pseudomonas oryzihabitans USDA-ARS-USMARC-56511.</title>
        <authorList>
            <person name="Harhay G.P."/>
            <person name="Harhay D.M."/>
            <person name="Smith T.P.L."/>
            <person name="Bono J.L."/>
            <person name="Heaton M.P."/>
            <person name="Clawson M.L."/>
            <person name="Chitko-Mckown C.G."/>
            <person name="Capik S.F."/>
            <person name="DeDonder K.D."/>
            <person name="Apley M.D."/>
            <person name="Lubbers B.V."/>
            <person name="White B.J."/>
            <person name="Larson R.L."/>
        </authorList>
    </citation>
    <scope>NUCLEOTIDE SEQUENCE [LARGE SCALE GENOMIC DNA]</scope>
    <source>
        <strain evidence="2 3">USDA-ARS-USMARC-56511</strain>
    </source>
</reference>
<organism evidence="2 3">
    <name type="scientific">Pseudomonas oryzihabitans</name>
    <dbReference type="NCBI Taxonomy" id="47885"/>
    <lineage>
        <taxon>Bacteria</taxon>
        <taxon>Pseudomonadati</taxon>
        <taxon>Pseudomonadota</taxon>
        <taxon>Gammaproteobacteria</taxon>
        <taxon>Pseudomonadales</taxon>
        <taxon>Pseudomonadaceae</taxon>
        <taxon>Pseudomonas</taxon>
    </lineage>
</organism>
<dbReference type="GO" id="GO:0005829">
    <property type="term" value="C:cytosol"/>
    <property type="evidence" value="ECO:0007669"/>
    <property type="project" value="TreeGrafter"/>
</dbReference>
<gene>
    <name evidence="2" type="ORF">APT59_04940</name>
</gene>
<evidence type="ECO:0000313" key="2">
    <source>
        <dbReference type="EMBL" id="ALZ83580.1"/>
    </source>
</evidence>
<dbReference type="InterPro" id="IPR036812">
    <property type="entry name" value="NAD(P)_OxRdtase_dom_sf"/>
</dbReference>
<accession>A0A0U4WGZ2</accession>
<dbReference type="AlphaFoldDB" id="A0A0U4WGZ2"/>
<dbReference type="PANTHER" id="PTHR42686">
    <property type="entry name" value="GH17980P-RELATED"/>
    <property type="match status" value="1"/>
</dbReference>
<sequence length="323" mass="35412">MRIDIPSLGFGGAPLGNMFREVSDADARATLEAAWEAGIRLYDTSPHYGAGLSEHRFAEVLADKPRDDFVLCSKVGRLLEPADRPENAPPFVNELPFKRVLDYSADGARRSIEASLERLKTDRLDLVWIHDLSEDQHGPAWRDYFAQAMQGAAKALTEMREEGLILGWGLGVNLVEPCRLALEQSDPDAFLLAGRYSLLDHREALDTLFPECERRGVGIVVGGPFNSGLLAGGKHYNYAEAEPALRRKVELIEGVCQDHGVDIRAAALQFCLAHPTVAATIPGSSTPERARQNAELLRAAIPAAFWRNLREIGVLPEDAPTPA</sequence>
<evidence type="ECO:0000259" key="1">
    <source>
        <dbReference type="Pfam" id="PF00248"/>
    </source>
</evidence>
<dbReference type="PANTHER" id="PTHR42686:SF1">
    <property type="entry name" value="GH17980P-RELATED"/>
    <property type="match status" value="1"/>
</dbReference>
<dbReference type="InterPro" id="IPR020471">
    <property type="entry name" value="AKR"/>
</dbReference>
<dbReference type="EMBL" id="CP013987">
    <property type="protein sequence ID" value="ALZ83580.1"/>
    <property type="molecule type" value="Genomic_DNA"/>
</dbReference>
<dbReference type="KEGG" id="por:APT59_04940"/>
<dbReference type="Proteomes" id="UP000064137">
    <property type="component" value="Chromosome"/>
</dbReference>
<dbReference type="Pfam" id="PF00248">
    <property type="entry name" value="Aldo_ket_red"/>
    <property type="match status" value="1"/>
</dbReference>
<dbReference type="Gene3D" id="3.20.20.100">
    <property type="entry name" value="NADP-dependent oxidoreductase domain"/>
    <property type="match status" value="1"/>
</dbReference>
<dbReference type="OrthoDB" id="9768851at2"/>
<dbReference type="SUPFAM" id="SSF51430">
    <property type="entry name" value="NAD(P)-linked oxidoreductase"/>
    <property type="match status" value="1"/>
</dbReference>
<proteinExistence type="predicted"/>
<dbReference type="CDD" id="cd19152">
    <property type="entry name" value="AKR_AKR15A"/>
    <property type="match status" value="1"/>
</dbReference>
<name>A0A0U4WGZ2_9PSED</name>
<protein>
    <submittedName>
        <fullName evidence="2">D-threo-aldose 1-dehydrogenase</fullName>
    </submittedName>
</protein>
<dbReference type="GO" id="GO:0016491">
    <property type="term" value="F:oxidoreductase activity"/>
    <property type="evidence" value="ECO:0007669"/>
    <property type="project" value="InterPro"/>
</dbReference>
<evidence type="ECO:0000313" key="3">
    <source>
        <dbReference type="Proteomes" id="UP000064137"/>
    </source>
</evidence>
<feature type="domain" description="NADP-dependent oxidoreductase" evidence="1">
    <location>
        <begin position="8"/>
        <end position="312"/>
    </location>
</feature>